<dbReference type="Gene3D" id="1.25.40.390">
    <property type="match status" value="1"/>
</dbReference>
<dbReference type="EMBL" id="CP042433">
    <property type="protein sequence ID" value="QEC54596.1"/>
    <property type="molecule type" value="Genomic_DNA"/>
</dbReference>
<feature type="chain" id="PRO_5022799630" evidence="2">
    <location>
        <begin position="23"/>
        <end position="494"/>
    </location>
</feature>
<dbReference type="Proteomes" id="UP000321204">
    <property type="component" value="Chromosome"/>
</dbReference>
<gene>
    <name evidence="3" type="ORF">FSB75_01340</name>
</gene>
<dbReference type="InterPro" id="IPR041662">
    <property type="entry name" value="SusD-like_2"/>
</dbReference>
<dbReference type="SUPFAM" id="SSF48452">
    <property type="entry name" value="TPR-like"/>
    <property type="match status" value="1"/>
</dbReference>
<keyword evidence="2" id="KW-0732">Signal</keyword>
<accession>A0A5B8UE67</accession>
<dbReference type="AlphaFoldDB" id="A0A5B8UE67"/>
<evidence type="ECO:0000256" key="1">
    <source>
        <dbReference type="SAM" id="MobiDB-lite"/>
    </source>
</evidence>
<evidence type="ECO:0000313" key="3">
    <source>
        <dbReference type="EMBL" id="QEC54596.1"/>
    </source>
</evidence>
<keyword evidence="3" id="KW-0449">Lipoprotein</keyword>
<feature type="region of interest" description="Disordered" evidence="1">
    <location>
        <begin position="473"/>
        <end position="494"/>
    </location>
</feature>
<dbReference type="OrthoDB" id="614457at2"/>
<reference evidence="3 4" key="1">
    <citation type="journal article" date="2015" name="Int. J. Syst. Evol. Microbiol.">
        <title>Flavisolibacter ginsenosidimutans sp. nov., with ginsenoside-converting activity isolated from soil used for cultivating ginseng.</title>
        <authorList>
            <person name="Zhao Y."/>
            <person name="Liu Q."/>
            <person name="Kang M.S."/>
            <person name="Jin F."/>
            <person name="Yu H."/>
            <person name="Im W.T."/>
        </authorList>
    </citation>
    <scope>NUCLEOTIDE SEQUENCE [LARGE SCALE GENOMIC DNA]</scope>
    <source>
        <strain evidence="3 4">Gsoil 636</strain>
    </source>
</reference>
<keyword evidence="4" id="KW-1185">Reference proteome</keyword>
<evidence type="ECO:0000313" key="4">
    <source>
        <dbReference type="Proteomes" id="UP000321204"/>
    </source>
</evidence>
<dbReference type="Pfam" id="PF12771">
    <property type="entry name" value="SusD-like_2"/>
    <property type="match status" value="1"/>
</dbReference>
<dbReference type="KEGG" id="fgg:FSB75_01340"/>
<proteinExistence type="predicted"/>
<dbReference type="PROSITE" id="PS51257">
    <property type="entry name" value="PROKAR_LIPOPROTEIN"/>
    <property type="match status" value="1"/>
</dbReference>
<sequence length="494" mass="54393">MKIAYKYLLPAFFLLALGSCKKSFLDVNTSPNSPVDVPPRTLLPNAEVALGFTNGNELGKVAALLMQYNAGIAGSQAGAYDQWNIGSLDNQWSNELYTNTINNLGIIVQKTEGTSPAYAGVAKLQLAYAFSMATDLWGDVPYSQAAQGLDENGFLKYPQPRFDAQQDIYLGNASLAIKSLFNLVREGIADINSPSILKPASDDIVYNGDLSKWTRLGYSLLMKFALQVSNKAPDTTRAVINDIVTNNRPFINDVNGTLDFNVPFSKANPNPYYLQDIGGTIPNTQLLSTRFYNLERNLNDTIRLSKFYNRPTGVYVTYDNGSPFAAPLPISSRSQYGTYVLGATRSGEAPIRLVTAFRNYFILAEAALRFGVTGDANTYYQNGIKASMISTGMTATEISNYFAANPTIVTLTGTTDQKLQQIILQKYIASVGNAIESYNDYRRTGYPVLQAPTVTAGDDPNIFPWRFPYTVQEGTSNPNQPNPRPKTNVKVWWQ</sequence>
<evidence type="ECO:0000256" key="2">
    <source>
        <dbReference type="SAM" id="SignalP"/>
    </source>
</evidence>
<protein>
    <submittedName>
        <fullName evidence="3">SusD/RagB family nutrient-binding outer membrane lipoprotein</fullName>
    </submittedName>
</protein>
<name>A0A5B8UE67_9BACT</name>
<dbReference type="RefSeq" id="WP_146781673.1">
    <property type="nucleotide sequence ID" value="NZ_BAABIO010000006.1"/>
</dbReference>
<organism evidence="3 4">
    <name type="scientific">Flavisolibacter ginsenosidimutans</name>
    <dbReference type="NCBI Taxonomy" id="661481"/>
    <lineage>
        <taxon>Bacteria</taxon>
        <taxon>Pseudomonadati</taxon>
        <taxon>Bacteroidota</taxon>
        <taxon>Chitinophagia</taxon>
        <taxon>Chitinophagales</taxon>
        <taxon>Chitinophagaceae</taxon>
        <taxon>Flavisolibacter</taxon>
    </lineage>
</organism>
<dbReference type="InterPro" id="IPR011990">
    <property type="entry name" value="TPR-like_helical_dom_sf"/>
</dbReference>
<feature type="signal peptide" evidence="2">
    <location>
        <begin position="1"/>
        <end position="22"/>
    </location>
</feature>